<dbReference type="PANTHER" id="PTHR11306:SF0">
    <property type="entry name" value="PHOSPHATIDYLGLYCEROL_PHOSPHATIDYLINOSITOL TRANSFER PROTEIN"/>
    <property type="match status" value="1"/>
</dbReference>
<dbReference type="Gene3D" id="2.60.40.770">
    <property type="match status" value="1"/>
</dbReference>
<keyword evidence="7" id="KW-0445">Lipid transport</keyword>
<dbReference type="PANTHER" id="PTHR11306">
    <property type="entry name" value="NIEMANN PICK TYPE C2 PROTEIN NPC2-RELATED"/>
    <property type="match status" value="1"/>
</dbReference>
<evidence type="ECO:0000259" key="8">
    <source>
        <dbReference type="SMART" id="SM00737"/>
    </source>
</evidence>
<evidence type="ECO:0000256" key="4">
    <source>
        <dbReference type="ARBA" id="ARBA00016056"/>
    </source>
</evidence>
<dbReference type="InterPro" id="IPR039670">
    <property type="entry name" value="NPC2-like"/>
</dbReference>
<keyword evidence="6" id="KW-0732">Signal</keyword>
<comment type="caution">
    <text evidence="9">The sequence shown here is derived from an EMBL/GenBank/DDBJ whole genome shotgun (WGS) entry which is preliminary data.</text>
</comment>
<evidence type="ECO:0000256" key="1">
    <source>
        <dbReference type="ARBA" id="ARBA00002053"/>
    </source>
</evidence>
<dbReference type="Pfam" id="PF02221">
    <property type="entry name" value="E1_DerP2_DerF2"/>
    <property type="match status" value="1"/>
</dbReference>
<evidence type="ECO:0000256" key="5">
    <source>
        <dbReference type="ARBA" id="ARBA00022448"/>
    </source>
</evidence>
<comment type="subunit">
    <text evidence="3">Monomer.</text>
</comment>
<dbReference type="SUPFAM" id="SSF81296">
    <property type="entry name" value="E set domains"/>
    <property type="match status" value="1"/>
</dbReference>
<name>A0A1X2GNR0_9FUNG</name>
<gene>
    <name evidence="9" type="ORF">DM01DRAFT_329434</name>
</gene>
<evidence type="ECO:0000313" key="10">
    <source>
        <dbReference type="Proteomes" id="UP000242146"/>
    </source>
</evidence>
<dbReference type="EMBL" id="MCGT01000007">
    <property type="protein sequence ID" value="ORX57986.1"/>
    <property type="molecule type" value="Genomic_DNA"/>
</dbReference>
<evidence type="ECO:0000256" key="6">
    <source>
        <dbReference type="ARBA" id="ARBA00022729"/>
    </source>
</evidence>
<sequence>MSPADHGDIWSLCGDPTQHLLQGYKDGVSISPDMPRTGEAIDVQVNGRLASDVTGGKVTIQLNIMNMIKINKDLDLCNVLRSDVMQADCPIPSGDVTLNAKAFIPKELPKLPLKGDVRISDQNGNTVTCISLDFKLH</sequence>
<protein>
    <recommendedName>
        <fullName evidence="4">Phosphatidylglycerol/phosphatidylinositol transfer protein</fullName>
    </recommendedName>
</protein>
<comment type="function">
    <text evidence="1">Catalyzes the intermembrane transfer of phosphatidylglycerol and phosphatidylinositol.</text>
</comment>
<comment type="similarity">
    <text evidence="2">Belongs to the NPC2 family.</text>
</comment>
<dbReference type="Proteomes" id="UP000242146">
    <property type="component" value="Unassembled WGS sequence"/>
</dbReference>
<dbReference type="SMART" id="SM00737">
    <property type="entry name" value="ML"/>
    <property type="match status" value="1"/>
</dbReference>
<evidence type="ECO:0000256" key="7">
    <source>
        <dbReference type="ARBA" id="ARBA00023055"/>
    </source>
</evidence>
<dbReference type="OrthoDB" id="6409159at2759"/>
<proteinExistence type="inferred from homology"/>
<evidence type="ECO:0000256" key="2">
    <source>
        <dbReference type="ARBA" id="ARBA00006370"/>
    </source>
</evidence>
<dbReference type="AlphaFoldDB" id="A0A1X2GNR0"/>
<dbReference type="InterPro" id="IPR014756">
    <property type="entry name" value="Ig_E-set"/>
</dbReference>
<organism evidence="9 10">
    <name type="scientific">Hesseltinella vesiculosa</name>
    <dbReference type="NCBI Taxonomy" id="101127"/>
    <lineage>
        <taxon>Eukaryota</taxon>
        <taxon>Fungi</taxon>
        <taxon>Fungi incertae sedis</taxon>
        <taxon>Mucoromycota</taxon>
        <taxon>Mucoromycotina</taxon>
        <taxon>Mucoromycetes</taxon>
        <taxon>Mucorales</taxon>
        <taxon>Cunninghamellaceae</taxon>
        <taxon>Hesseltinella</taxon>
    </lineage>
</organism>
<dbReference type="GO" id="GO:0015918">
    <property type="term" value="P:sterol transport"/>
    <property type="evidence" value="ECO:0007669"/>
    <property type="project" value="InterPro"/>
</dbReference>
<reference evidence="9 10" key="1">
    <citation type="submission" date="2016-07" db="EMBL/GenBank/DDBJ databases">
        <title>Pervasive Adenine N6-methylation of Active Genes in Fungi.</title>
        <authorList>
            <consortium name="DOE Joint Genome Institute"/>
            <person name="Mondo S.J."/>
            <person name="Dannebaum R.O."/>
            <person name="Kuo R.C."/>
            <person name="Labutti K."/>
            <person name="Haridas S."/>
            <person name="Kuo A."/>
            <person name="Salamov A."/>
            <person name="Ahrendt S.R."/>
            <person name="Lipzen A."/>
            <person name="Sullivan W."/>
            <person name="Andreopoulos W.B."/>
            <person name="Clum A."/>
            <person name="Lindquist E."/>
            <person name="Daum C."/>
            <person name="Ramamoorthy G.K."/>
            <person name="Gryganskyi A."/>
            <person name="Culley D."/>
            <person name="Magnuson J.K."/>
            <person name="James T.Y."/>
            <person name="O'Malley M.A."/>
            <person name="Stajich J.E."/>
            <person name="Spatafora J.W."/>
            <person name="Visel A."/>
            <person name="Grigoriev I.V."/>
        </authorList>
    </citation>
    <scope>NUCLEOTIDE SEQUENCE [LARGE SCALE GENOMIC DNA]</scope>
    <source>
        <strain evidence="9 10">NRRL 3301</strain>
    </source>
</reference>
<keyword evidence="10" id="KW-1185">Reference proteome</keyword>
<accession>A0A1X2GNR0</accession>
<evidence type="ECO:0000256" key="3">
    <source>
        <dbReference type="ARBA" id="ARBA00011245"/>
    </source>
</evidence>
<keyword evidence="5" id="KW-0813">Transport</keyword>
<dbReference type="GO" id="GO:0032934">
    <property type="term" value="F:sterol binding"/>
    <property type="evidence" value="ECO:0007669"/>
    <property type="project" value="InterPro"/>
</dbReference>
<dbReference type="InterPro" id="IPR003172">
    <property type="entry name" value="ML_dom"/>
</dbReference>
<feature type="domain" description="MD-2-related lipid-recognition" evidence="8">
    <location>
        <begin position="10"/>
        <end position="134"/>
    </location>
</feature>
<evidence type="ECO:0000313" key="9">
    <source>
        <dbReference type="EMBL" id="ORX57986.1"/>
    </source>
</evidence>